<keyword evidence="3" id="KW-1185">Reference proteome</keyword>
<protein>
    <submittedName>
        <fullName evidence="2">RHS repeat-associated core domain-containing protein</fullName>
    </submittedName>
</protein>
<dbReference type="EMBL" id="QRHA01000007">
    <property type="protein sequence ID" value="RDV25095.1"/>
    <property type="molecule type" value="Genomic_DNA"/>
</dbReference>
<reference evidence="3" key="1">
    <citation type="submission" date="2018-08" db="EMBL/GenBank/DDBJ databases">
        <authorList>
            <person name="Zhang J."/>
            <person name="Du Z.-J."/>
        </authorList>
    </citation>
    <scope>NUCLEOTIDE SEQUENCE [LARGE SCALE GENOMIC DNA]</scope>
    <source>
        <strain evidence="3">KCTC 52655</strain>
    </source>
</reference>
<comment type="caution">
    <text evidence="2">The sequence shown here is derived from an EMBL/GenBank/DDBJ whole genome shotgun (WGS) entry which is preliminary data.</text>
</comment>
<dbReference type="NCBIfam" id="TIGR03696">
    <property type="entry name" value="Rhs_assc_core"/>
    <property type="match status" value="1"/>
</dbReference>
<proteinExistence type="predicted"/>
<sequence>MYMQARYYDPVIGRFYSNDPIGFRDVHSFNRYAYANNNPYRYTDPTGRIPESFDEWKNLGIGALSVAGSVGEPLTGTVGVAYGAADLLAGSKVLGSLSMAGGLYLIHDSKYTFENGANKIKDAWNNETGKNNRNTPEGPLEATASTLGCSSDCQKVAGTIDKGIEMVAGKNASSATNGMKVIEGLNTAGDVASKAEQIEKITNKLEEQR</sequence>
<name>A0A3D8M6B9_9ALTE</name>
<dbReference type="PANTHER" id="PTHR32305">
    <property type="match status" value="1"/>
</dbReference>
<gene>
    <name evidence="2" type="ORF">DXV75_10725</name>
</gene>
<dbReference type="OrthoDB" id="9815903at2"/>
<evidence type="ECO:0000313" key="3">
    <source>
        <dbReference type="Proteomes" id="UP000256561"/>
    </source>
</evidence>
<feature type="region of interest" description="Disordered" evidence="1">
    <location>
        <begin position="124"/>
        <end position="144"/>
    </location>
</feature>
<feature type="compositionally biased region" description="Polar residues" evidence="1">
    <location>
        <begin position="125"/>
        <end position="135"/>
    </location>
</feature>
<organism evidence="2 3">
    <name type="scientific">Alteromonas aestuariivivens</name>
    <dbReference type="NCBI Taxonomy" id="1938339"/>
    <lineage>
        <taxon>Bacteria</taxon>
        <taxon>Pseudomonadati</taxon>
        <taxon>Pseudomonadota</taxon>
        <taxon>Gammaproteobacteria</taxon>
        <taxon>Alteromonadales</taxon>
        <taxon>Alteromonadaceae</taxon>
        <taxon>Alteromonas/Salinimonas group</taxon>
        <taxon>Alteromonas</taxon>
    </lineage>
</organism>
<dbReference type="AlphaFoldDB" id="A0A3D8M6B9"/>
<dbReference type="RefSeq" id="WP_115593427.1">
    <property type="nucleotide sequence ID" value="NZ_QRHA01000007.1"/>
</dbReference>
<evidence type="ECO:0000313" key="2">
    <source>
        <dbReference type="EMBL" id="RDV25095.1"/>
    </source>
</evidence>
<dbReference type="InterPro" id="IPR022385">
    <property type="entry name" value="Rhs_assc_core"/>
</dbReference>
<dbReference type="PANTHER" id="PTHR32305:SF15">
    <property type="entry name" value="PROTEIN RHSA-RELATED"/>
    <property type="match status" value="1"/>
</dbReference>
<dbReference type="InterPro" id="IPR050708">
    <property type="entry name" value="T6SS_VgrG/RHS"/>
</dbReference>
<evidence type="ECO:0000256" key="1">
    <source>
        <dbReference type="SAM" id="MobiDB-lite"/>
    </source>
</evidence>
<dbReference type="Proteomes" id="UP000256561">
    <property type="component" value="Unassembled WGS sequence"/>
</dbReference>
<accession>A0A3D8M6B9</accession>
<dbReference type="Gene3D" id="2.180.10.10">
    <property type="entry name" value="RHS repeat-associated core"/>
    <property type="match status" value="1"/>
</dbReference>